<dbReference type="InterPro" id="IPR003346">
    <property type="entry name" value="Transposase_20"/>
</dbReference>
<evidence type="ECO:0000313" key="2">
    <source>
        <dbReference type="EMBL" id="TIH40160.1"/>
    </source>
</evidence>
<reference evidence="2 3" key="1">
    <citation type="journal article" date="2019" name="Microorganisms">
        <title>Systematic Affiliation and Genome Analysis of Subtercola vilae DB165(T) with Particular Emphasis on Cold Adaptation of an Isolate from a High-Altitude Cold Volcano Lake.</title>
        <authorList>
            <person name="Villalobos A.S."/>
            <person name="Wiese J."/>
            <person name="Imhoff J.F."/>
            <person name="Dorador C."/>
            <person name="Keller A."/>
            <person name="Hentschel U."/>
        </authorList>
    </citation>
    <scope>NUCLEOTIDE SEQUENCE [LARGE SCALE GENOMIC DNA]</scope>
    <source>
        <strain evidence="2 3">DB165</strain>
    </source>
</reference>
<dbReference type="GO" id="GO:0004803">
    <property type="term" value="F:transposase activity"/>
    <property type="evidence" value="ECO:0007669"/>
    <property type="project" value="InterPro"/>
</dbReference>
<dbReference type="Pfam" id="PF02371">
    <property type="entry name" value="Transposase_20"/>
    <property type="match status" value="1"/>
</dbReference>
<dbReference type="GO" id="GO:0003677">
    <property type="term" value="F:DNA binding"/>
    <property type="evidence" value="ECO:0007669"/>
    <property type="project" value="InterPro"/>
</dbReference>
<proteinExistence type="predicted"/>
<keyword evidence="3" id="KW-1185">Reference proteome</keyword>
<gene>
    <name evidence="2" type="ORF">D4765_03290</name>
</gene>
<evidence type="ECO:0000259" key="1">
    <source>
        <dbReference type="Pfam" id="PF02371"/>
    </source>
</evidence>
<accession>A0A4T2C7P7</accession>
<dbReference type="GO" id="GO:0006313">
    <property type="term" value="P:DNA transposition"/>
    <property type="evidence" value="ECO:0007669"/>
    <property type="project" value="InterPro"/>
</dbReference>
<dbReference type="AlphaFoldDB" id="A0A4T2C7P7"/>
<sequence>MIEGLVLRTAPQLVEPFGIGVDTAAEILIVVGDNPERIRSEAALAKLAGISPIPASSGMTFGRHRHCLG</sequence>
<protein>
    <recommendedName>
        <fullName evidence="1">Transposase IS116/IS110/IS902 C-terminal domain-containing protein</fullName>
    </recommendedName>
</protein>
<comment type="caution">
    <text evidence="2">The sequence shown here is derived from an EMBL/GenBank/DDBJ whole genome shotgun (WGS) entry which is preliminary data.</text>
</comment>
<feature type="domain" description="Transposase IS116/IS110/IS902 C-terminal" evidence="1">
    <location>
        <begin position="17"/>
        <end position="66"/>
    </location>
</feature>
<dbReference type="RefSeq" id="WP_136640795.1">
    <property type="nucleotide sequence ID" value="NZ_QYRT01000004.1"/>
</dbReference>
<organism evidence="2 3">
    <name type="scientific">Subtercola vilae</name>
    <dbReference type="NCBI Taxonomy" id="2056433"/>
    <lineage>
        <taxon>Bacteria</taxon>
        <taxon>Bacillati</taxon>
        <taxon>Actinomycetota</taxon>
        <taxon>Actinomycetes</taxon>
        <taxon>Micrococcales</taxon>
        <taxon>Microbacteriaceae</taxon>
        <taxon>Subtercola</taxon>
    </lineage>
</organism>
<name>A0A4T2C7P7_9MICO</name>
<evidence type="ECO:0000313" key="3">
    <source>
        <dbReference type="Proteomes" id="UP000306192"/>
    </source>
</evidence>
<dbReference type="EMBL" id="QYRT01000004">
    <property type="protein sequence ID" value="TIH40160.1"/>
    <property type="molecule type" value="Genomic_DNA"/>
</dbReference>
<dbReference type="Proteomes" id="UP000306192">
    <property type="component" value="Unassembled WGS sequence"/>
</dbReference>
<dbReference type="OrthoDB" id="4337860at2"/>